<dbReference type="PANTHER" id="PTHR25465">
    <property type="entry name" value="B-BOX DOMAIN CONTAINING"/>
    <property type="match status" value="1"/>
</dbReference>
<dbReference type="Ensembl" id="ENSCPBT00000036714.1">
    <property type="protein sequence ID" value="ENSCPBP00000031207.1"/>
    <property type="gene ID" value="ENSCPBG00000021905.1"/>
</dbReference>
<evidence type="ECO:0000256" key="1">
    <source>
        <dbReference type="ARBA" id="ARBA00022723"/>
    </source>
</evidence>
<evidence type="ECO:0000313" key="7">
    <source>
        <dbReference type="Proteomes" id="UP000694380"/>
    </source>
</evidence>
<evidence type="ECO:0000259" key="5">
    <source>
        <dbReference type="PROSITE" id="PS50089"/>
    </source>
</evidence>
<proteinExistence type="predicted"/>
<reference evidence="6" key="1">
    <citation type="submission" date="2025-08" db="UniProtKB">
        <authorList>
            <consortium name="Ensembl"/>
        </authorList>
    </citation>
    <scope>IDENTIFICATION</scope>
</reference>
<dbReference type="InterPro" id="IPR017907">
    <property type="entry name" value="Znf_RING_CS"/>
</dbReference>
<keyword evidence="3" id="KW-0862">Zinc</keyword>
<dbReference type="AlphaFoldDB" id="A0A8C3IBW3"/>
<dbReference type="InterPro" id="IPR013083">
    <property type="entry name" value="Znf_RING/FYVE/PHD"/>
</dbReference>
<dbReference type="SUPFAM" id="SSF57850">
    <property type="entry name" value="RING/U-box"/>
    <property type="match status" value="1"/>
</dbReference>
<dbReference type="Proteomes" id="UP000694380">
    <property type="component" value="Unplaced"/>
</dbReference>
<evidence type="ECO:0000256" key="4">
    <source>
        <dbReference type="PROSITE-ProRule" id="PRU00175"/>
    </source>
</evidence>
<dbReference type="Pfam" id="PF15227">
    <property type="entry name" value="zf-C3HC4_4"/>
    <property type="match status" value="1"/>
</dbReference>
<keyword evidence="1" id="KW-0479">Metal-binding</keyword>
<feature type="domain" description="RING-type" evidence="5">
    <location>
        <begin position="2"/>
        <end position="40"/>
    </location>
</feature>
<keyword evidence="7" id="KW-1185">Reference proteome</keyword>
<accession>A0A8C3IBW3</accession>
<evidence type="ECO:0000313" key="6">
    <source>
        <dbReference type="Ensembl" id="ENSCPBP00000031207.1"/>
    </source>
</evidence>
<dbReference type="GO" id="GO:0008270">
    <property type="term" value="F:zinc ion binding"/>
    <property type="evidence" value="ECO:0007669"/>
    <property type="project" value="UniProtKB-KW"/>
</dbReference>
<dbReference type="InterPro" id="IPR051051">
    <property type="entry name" value="E3_ubiq-ligase_TRIM/RNF"/>
</dbReference>
<evidence type="ECO:0000256" key="2">
    <source>
        <dbReference type="ARBA" id="ARBA00022771"/>
    </source>
</evidence>
<dbReference type="PROSITE" id="PS00518">
    <property type="entry name" value="ZF_RING_1"/>
    <property type="match status" value="1"/>
</dbReference>
<dbReference type="GeneTree" id="ENSGT00950000185453"/>
<evidence type="ECO:0000256" key="3">
    <source>
        <dbReference type="ARBA" id="ARBA00022833"/>
    </source>
</evidence>
<organism evidence="6 7">
    <name type="scientific">Chrysemys picta bellii</name>
    <name type="common">Western painted turtle</name>
    <name type="synonym">Emys bellii</name>
    <dbReference type="NCBI Taxonomy" id="8478"/>
    <lineage>
        <taxon>Eukaryota</taxon>
        <taxon>Metazoa</taxon>
        <taxon>Chordata</taxon>
        <taxon>Craniata</taxon>
        <taxon>Vertebrata</taxon>
        <taxon>Euteleostomi</taxon>
        <taxon>Archelosauria</taxon>
        <taxon>Testudinata</taxon>
        <taxon>Testudines</taxon>
        <taxon>Cryptodira</taxon>
        <taxon>Durocryptodira</taxon>
        <taxon>Testudinoidea</taxon>
        <taxon>Emydidae</taxon>
        <taxon>Chrysemys</taxon>
    </lineage>
</organism>
<reference evidence="6" key="2">
    <citation type="submission" date="2025-09" db="UniProtKB">
        <authorList>
            <consortium name="Ensembl"/>
        </authorList>
    </citation>
    <scope>IDENTIFICATION</scope>
</reference>
<keyword evidence="2 4" id="KW-0863">Zinc-finger</keyword>
<sequence>MIVFETLINPILLNCGHNFCQACITRVWDGLEENFSCPKCGKRFQERHLHPNPLLGKVTLLVSSLSPSLGFPCTLPMQHPCRVSLTSPSNGWSP</sequence>
<name>A0A8C3IBW3_CHRPI</name>
<dbReference type="Gene3D" id="3.30.40.10">
    <property type="entry name" value="Zinc/RING finger domain, C3HC4 (zinc finger)"/>
    <property type="match status" value="1"/>
</dbReference>
<dbReference type="InterPro" id="IPR001841">
    <property type="entry name" value="Znf_RING"/>
</dbReference>
<protein>
    <recommendedName>
        <fullName evidence="5">RING-type domain-containing protein</fullName>
    </recommendedName>
</protein>
<dbReference type="PROSITE" id="PS50089">
    <property type="entry name" value="ZF_RING_2"/>
    <property type="match status" value="1"/>
</dbReference>